<keyword evidence="3" id="KW-1185">Reference proteome</keyword>
<feature type="region of interest" description="Disordered" evidence="1">
    <location>
        <begin position="1"/>
        <end position="24"/>
    </location>
</feature>
<evidence type="ECO:0000313" key="3">
    <source>
        <dbReference type="Proteomes" id="UP000030750"/>
    </source>
</evidence>
<dbReference type="AlphaFoldDB" id="U6LMS3"/>
<accession>U6LMS3</accession>
<organism evidence="2 3">
    <name type="scientific">Eimeria brunetti</name>
    <dbReference type="NCBI Taxonomy" id="51314"/>
    <lineage>
        <taxon>Eukaryota</taxon>
        <taxon>Sar</taxon>
        <taxon>Alveolata</taxon>
        <taxon>Apicomplexa</taxon>
        <taxon>Conoidasida</taxon>
        <taxon>Coccidia</taxon>
        <taxon>Eucoccidiorida</taxon>
        <taxon>Eimeriorina</taxon>
        <taxon>Eimeriidae</taxon>
        <taxon>Eimeria</taxon>
    </lineage>
</organism>
<reference evidence="2" key="2">
    <citation type="submission" date="2013-10" db="EMBL/GenBank/DDBJ databases">
        <authorList>
            <person name="Aslett M."/>
        </authorList>
    </citation>
    <scope>NUCLEOTIDE SEQUENCE [LARGE SCALE GENOMIC DNA]</scope>
    <source>
        <strain evidence="2">Houghton</strain>
    </source>
</reference>
<evidence type="ECO:0000313" key="2">
    <source>
        <dbReference type="EMBL" id="CDJ49879.1"/>
    </source>
</evidence>
<protein>
    <submittedName>
        <fullName evidence="2">Uncharacterized protein</fullName>
    </submittedName>
</protein>
<sequence length="156" mass="16126">MEQASSVDPPLRPSDAGRSRGERGQGGTAIGWLLVQFFLNGKVPLFSRAPSPLSRARLAIEGSSSSSSTAAAAAAAAALQQQQSAAAYFLTGTHSFSRQTLSPFLLQRPCEGPLPLQPLHRPAAGAAAATAAAAAGAAATQQLSWKQHQQQEQPLL</sequence>
<gene>
    <name evidence="2" type="ORF">EBH_0029230</name>
</gene>
<evidence type="ECO:0000256" key="1">
    <source>
        <dbReference type="SAM" id="MobiDB-lite"/>
    </source>
</evidence>
<dbReference type="EMBL" id="HG711908">
    <property type="protein sequence ID" value="CDJ49879.1"/>
    <property type="molecule type" value="Genomic_DNA"/>
</dbReference>
<dbReference type="VEuPathDB" id="ToxoDB:EBH_0029230"/>
<dbReference type="Proteomes" id="UP000030750">
    <property type="component" value="Unassembled WGS sequence"/>
</dbReference>
<name>U6LMS3_9EIME</name>
<reference evidence="2" key="1">
    <citation type="submission" date="2013-10" db="EMBL/GenBank/DDBJ databases">
        <title>Genomic analysis of the causative agents of coccidiosis in chickens.</title>
        <authorList>
            <person name="Reid A.J."/>
            <person name="Blake D."/>
            <person name="Billington K."/>
            <person name="Browne H."/>
            <person name="Dunn M."/>
            <person name="Hung S."/>
            <person name="Kawahara F."/>
            <person name="Miranda-Saavedra D."/>
            <person name="Mourier T."/>
            <person name="Nagra H."/>
            <person name="Otto T.D."/>
            <person name="Rawlings N."/>
            <person name="Sanchez A."/>
            <person name="Sanders M."/>
            <person name="Subramaniam C."/>
            <person name="Tay Y."/>
            <person name="Dear P."/>
            <person name="Doerig C."/>
            <person name="Gruber A."/>
            <person name="Parkinson J."/>
            <person name="Shirley M."/>
            <person name="Wan K.L."/>
            <person name="Berriman M."/>
            <person name="Tomley F."/>
            <person name="Pain A."/>
        </authorList>
    </citation>
    <scope>NUCLEOTIDE SEQUENCE [LARGE SCALE GENOMIC DNA]</scope>
    <source>
        <strain evidence="2">Houghton</strain>
    </source>
</reference>
<proteinExistence type="predicted"/>